<feature type="compositionally biased region" description="Basic residues" evidence="2">
    <location>
        <begin position="1021"/>
        <end position="1041"/>
    </location>
</feature>
<feature type="domain" description="Dynamin N-terminal" evidence="3">
    <location>
        <begin position="224"/>
        <end position="445"/>
    </location>
</feature>
<feature type="compositionally biased region" description="Polar residues" evidence="2">
    <location>
        <begin position="1088"/>
        <end position="1105"/>
    </location>
</feature>
<feature type="compositionally biased region" description="Low complexity" evidence="2">
    <location>
        <begin position="1359"/>
        <end position="1369"/>
    </location>
</feature>
<dbReference type="Pfam" id="PF24564">
    <property type="entry name" value="DUF7605"/>
    <property type="match status" value="1"/>
</dbReference>
<proteinExistence type="predicted"/>
<keyword evidence="6" id="KW-1185">Reference proteome</keyword>
<feature type="region of interest" description="Disordered" evidence="2">
    <location>
        <begin position="1124"/>
        <end position="1147"/>
    </location>
</feature>
<evidence type="ECO:0008006" key="7">
    <source>
        <dbReference type="Google" id="ProtNLM"/>
    </source>
</evidence>
<feature type="compositionally biased region" description="Polar residues" evidence="2">
    <location>
        <begin position="152"/>
        <end position="162"/>
    </location>
</feature>
<feature type="compositionally biased region" description="Basic and acidic residues" evidence="2">
    <location>
        <begin position="1628"/>
        <end position="1639"/>
    </location>
</feature>
<evidence type="ECO:0000256" key="1">
    <source>
        <dbReference type="SAM" id="Coils"/>
    </source>
</evidence>
<feature type="compositionally biased region" description="Low complexity" evidence="2">
    <location>
        <begin position="1657"/>
        <end position="1677"/>
    </location>
</feature>
<evidence type="ECO:0000256" key="2">
    <source>
        <dbReference type="SAM" id="MobiDB-lite"/>
    </source>
</evidence>
<feature type="compositionally biased region" description="Low complexity" evidence="2">
    <location>
        <begin position="1535"/>
        <end position="1545"/>
    </location>
</feature>
<gene>
    <name evidence="5" type="ORF">ACJMK2_010705</name>
</gene>
<feature type="compositionally biased region" description="Basic and acidic residues" evidence="2">
    <location>
        <begin position="1839"/>
        <end position="1851"/>
    </location>
</feature>
<feature type="compositionally biased region" description="Polar residues" evidence="2">
    <location>
        <begin position="1208"/>
        <end position="1233"/>
    </location>
</feature>
<dbReference type="Pfam" id="PF00350">
    <property type="entry name" value="Dynamin_N"/>
    <property type="match status" value="1"/>
</dbReference>
<feature type="coiled-coil region" evidence="1">
    <location>
        <begin position="486"/>
        <end position="558"/>
    </location>
</feature>
<feature type="compositionally biased region" description="Polar residues" evidence="2">
    <location>
        <begin position="1583"/>
        <end position="1593"/>
    </location>
</feature>
<dbReference type="SUPFAM" id="SSF52540">
    <property type="entry name" value="P-loop containing nucleoside triphosphate hydrolases"/>
    <property type="match status" value="2"/>
</dbReference>
<dbReference type="PANTHER" id="PTHR36681">
    <property type="entry name" value="NUCLEAR GTPASE, GERMINAL CENTER-ASSOCIATED, TANDEM DUPLICATE 3"/>
    <property type="match status" value="1"/>
</dbReference>
<dbReference type="Proteomes" id="UP001634394">
    <property type="component" value="Unassembled WGS sequence"/>
</dbReference>
<sequence>MRMNSETKSKEFAPYVEGHGEDMNPCSSPELGSDDCNADSDVAMDMTENDTDSTLSDSTMRCLPFISAPVNNENVISVDQVKETFSQQHAMSHVIPQQARIFPKASTADHDELLFSDQSDDDDNGISSLKISALVDEIQTTPVVDEAESIGETPSNGSSQHHQFPPEGDHAKVTTLVTRCKSILAKFRKILNHQMDVLQTNRMQALNDELGKIEKWSEMPRVVIAVVGNTGDGKSSLMNAILGHSSILPTSGIRACTAVVVEVVQNSGSLYEGCIEFLTKEEWYSELERLIKDLTSSDGKLRRNPPEPDTDQYVSYCKVKAVYGKIATFEALAGINKVTSHLGKLETVKCKQAQKFRKEVERYIETQEPQSGGQFWPIVKRVQLRLPNCDVCRTGAVLVDLPGVRDSNAARDKIARDYLKTCSAIWVVSAIHRAIDDKTAQDLLTENFRRQLLMDGQYGSVAFICTKSDQFEKSEIIRTLKLQDRCKDHEHKISIMEKKRQRLLEEIKICRKKTQKLNKEIMSSLKECEDLQSLVQQIDTKQNQIQELETQIRQRRRILSHICASARNDYCREKIKQKFQLGFKEIKRQANRLPDADEDDDDDNDDDEVNKMVNSLKVFCCSSTEYQKLKEFTPADGEPTVFSSPEETEIPSLQAYVHEITRIRHEQYLERLIRGLGRCTFNFQSYLLDGGTECVETRTGVKLVIEKCLQDLNSWIEPVIDKMAEDLESTFNDVIQAKFNEGVGLAAQEVTGICQKWGSKQSTDQANRRAGGLHLATYKATIHRLGVYSSPTFGNIDMNEELSEPFYRTIAVVWSKVFSLDLWKILKRVKTDIRESIQQFNQKVGSELQKMEFLTNRIGQMKEQVESSVKYELTEMVLHLKPLVTAKQRDISRIMSLHVQFSLVETYKKAASHTGKGCFQQMKQEMEIGIDSKKMYIFDGGSKKMMQELQNLKTELVNTVTAVCDMLLGEIQLSFEPLWKDPSQSVLLKDTLQQHMEEVCKEMKTIYRDASLQNTEEHAQSRKKPATTHHPPTPKRPQKRKNVIDIVNMFINPVPKELTKMTKLEVVKVEKGSRMYPVQDVKHKPGSDSDSGSHNPSDVASSSGIHLTRNKEVLSELSAFLQPDNVEPPSHPAMLSSENSVNPSSMAGPSNVYDFGEASVTKNNQHDQAHKKRKVGTNQRHIRIAPKNIPPEVQLALENHMVRRSKQQTENSSITVAAQEEAGNSTKGSSRAMVSTLKPKSGTSTAAKEKQLAEISSSDSRQLILGKRKTSSTSTMEPSSSGQAGTSLPFRRSKQQTENSSIAVATQEESGNSTRGSSRAMVSTLKPKPGTSTAAKEKQLAEISSSDSRQLIPGKRKTSSTSTMEPSSSGQAGTSLPFRRSKQQTENSSIAVATQEESGNSTRGSSRAMVSTLKPKPGTSTAAKEKQLAEISSSDSRQLIPGKRKTSSTSTMEPSSSGQAGTSLPFRRSKQQTENSSIAVATQEESGNSTRGSSRAMVSTLKPKPGTSTAAKEKQLAEISSSDSMQLIPGKRKTSSTSTMKTSSSGQAGTSLFQSKETTSKGRERNSCNIKGNPSSDLKRTAPSISTGTNVSGIKTPLSDKMETPLPIVEDDDSLPEISVAKRRKKTYREQNNPHHENVQENPTCTSATSKISQKISTDTSLSTSSVSSRPRLLSNSKTKGTSISKTQSSKETGSSKTPQRNKLRIEHSDDSSSSSEMLQVIKQEPQEGDHIPHKQQSRHKQSKSALVVCYYTTAAQEKTKNSLIAATAQEEPKKSARRSSRAIVRLLKPKPGTSTAAKEKQLAEISDSRQLIPVKRKTSSTSTMETSSSGKAGTSLIRPKETTSKGRERNSCNIKGNPSSDLKRTAPSVDTVE</sequence>
<feature type="compositionally biased region" description="Polar residues" evidence="2">
    <location>
        <begin position="1567"/>
        <end position="1576"/>
    </location>
</feature>
<dbReference type="PANTHER" id="PTHR36681:SF3">
    <property type="entry name" value="NUCLEAR GTPASE, GERMINAL CENTER-ASSOCIATED, TANDEM DUPLICATE 3"/>
    <property type="match status" value="1"/>
</dbReference>
<feature type="region of interest" description="Disordered" evidence="2">
    <location>
        <begin position="146"/>
        <end position="168"/>
    </location>
</feature>
<comment type="caution">
    <text evidence="5">The sequence shown here is derived from an EMBL/GenBank/DDBJ whole genome shotgun (WGS) entry which is preliminary data.</text>
</comment>
<feature type="region of interest" description="Disordered" evidence="2">
    <location>
        <begin position="1013"/>
        <end position="1041"/>
    </location>
</feature>
<dbReference type="InterPro" id="IPR045063">
    <property type="entry name" value="Dynamin_N"/>
</dbReference>
<protein>
    <recommendedName>
        <fullName evidence="7">Nuclear GTPase SLIP-GC</fullName>
    </recommendedName>
</protein>
<feature type="region of interest" description="Disordered" evidence="2">
    <location>
        <begin position="1"/>
        <end position="26"/>
    </location>
</feature>
<dbReference type="CDD" id="cd00882">
    <property type="entry name" value="Ras_like_GTPase"/>
    <property type="match status" value="1"/>
</dbReference>
<evidence type="ECO:0000259" key="3">
    <source>
        <dbReference type="Pfam" id="PF00350"/>
    </source>
</evidence>
<evidence type="ECO:0000313" key="5">
    <source>
        <dbReference type="EMBL" id="KAL3860607.1"/>
    </source>
</evidence>
<feature type="region of interest" description="Disordered" evidence="2">
    <location>
        <begin position="1788"/>
        <end position="1874"/>
    </location>
</feature>
<keyword evidence="1" id="KW-0175">Coiled coil</keyword>
<feature type="compositionally biased region" description="Polar residues" evidence="2">
    <location>
        <begin position="1296"/>
        <end position="1321"/>
    </location>
</feature>
<feature type="compositionally biased region" description="Low complexity" evidence="2">
    <location>
        <begin position="1447"/>
        <end position="1457"/>
    </location>
</feature>
<feature type="compositionally biased region" description="Polar residues" evidence="2">
    <location>
        <begin position="1546"/>
        <end position="1557"/>
    </location>
</feature>
<name>A0ABD3VGC1_SINWO</name>
<feature type="compositionally biased region" description="Polar residues" evidence="2">
    <location>
        <begin position="1852"/>
        <end position="1861"/>
    </location>
</feature>
<feature type="compositionally biased region" description="Polar residues" evidence="2">
    <location>
        <begin position="1640"/>
        <end position="1656"/>
    </location>
</feature>
<dbReference type="InterPro" id="IPR056024">
    <property type="entry name" value="DUF7605"/>
</dbReference>
<organism evidence="5 6">
    <name type="scientific">Sinanodonta woodiana</name>
    <name type="common">Chinese pond mussel</name>
    <name type="synonym">Anodonta woodiana</name>
    <dbReference type="NCBI Taxonomy" id="1069815"/>
    <lineage>
        <taxon>Eukaryota</taxon>
        <taxon>Metazoa</taxon>
        <taxon>Spiralia</taxon>
        <taxon>Lophotrochozoa</taxon>
        <taxon>Mollusca</taxon>
        <taxon>Bivalvia</taxon>
        <taxon>Autobranchia</taxon>
        <taxon>Heteroconchia</taxon>
        <taxon>Palaeoheterodonta</taxon>
        <taxon>Unionida</taxon>
        <taxon>Unionoidea</taxon>
        <taxon>Unionidae</taxon>
        <taxon>Unioninae</taxon>
        <taxon>Sinanodonta</taxon>
    </lineage>
</organism>
<reference evidence="5 6" key="1">
    <citation type="submission" date="2024-11" db="EMBL/GenBank/DDBJ databases">
        <title>Chromosome-level genome assembly of the freshwater bivalve Anodonta woodiana.</title>
        <authorList>
            <person name="Chen X."/>
        </authorList>
    </citation>
    <scope>NUCLEOTIDE SEQUENCE [LARGE SCALE GENOMIC DNA]</scope>
    <source>
        <strain evidence="5">MN2024</strain>
        <tissue evidence="5">Gills</tissue>
    </source>
</reference>
<evidence type="ECO:0000313" key="6">
    <source>
        <dbReference type="Proteomes" id="UP001634394"/>
    </source>
</evidence>
<feature type="compositionally biased region" description="Polar residues" evidence="2">
    <location>
        <begin position="1678"/>
        <end position="1701"/>
    </location>
</feature>
<feature type="region of interest" description="Disordered" evidence="2">
    <location>
        <begin position="1076"/>
        <end position="1105"/>
    </location>
</feature>
<feature type="compositionally biased region" description="Low complexity" evidence="2">
    <location>
        <begin position="1820"/>
        <end position="1830"/>
    </location>
</feature>
<feature type="domain" description="DUF7605" evidence="4">
    <location>
        <begin position="760"/>
        <end position="935"/>
    </location>
</feature>
<dbReference type="InterPro" id="IPR027417">
    <property type="entry name" value="P-loop_NTPase"/>
</dbReference>
<feature type="region of interest" description="Disordered" evidence="2">
    <location>
        <begin position="1205"/>
        <end position="1718"/>
    </location>
</feature>
<feature type="compositionally biased region" description="Polar residues" evidence="2">
    <location>
        <begin position="1384"/>
        <end position="1409"/>
    </location>
</feature>
<dbReference type="Gene3D" id="3.40.50.300">
    <property type="entry name" value="P-loop containing nucleotide triphosphate hydrolases"/>
    <property type="match status" value="1"/>
</dbReference>
<dbReference type="EMBL" id="JBJQND010000012">
    <property type="protein sequence ID" value="KAL3860607.1"/>
    <property type="molecule type" value="Genomic_DNA"/>
</dbReference>
<evidence type="ECO:0000259" key="4">
    <source>
        <dbReference type="Pfam" id="PF24564"/>
    </source>
</evidence>
<feature type="compositionally biased region" description="Low complexity" evidence="2">
    <location>
        <begin position="1271"/>
        <end position="1281"/>
    </location>
</feature>
<feature type="compositionally biased region" description="Basic and acidic residues" evidence="2">
    <location>
        <begin position="1"/>
        <end position="11"/>
    </location>
</feature>
<accession>A0ABD3VGC1</accession>
<feature type="compositionally biased region" description="Polar residues" evidence="2">
    <location>
        <begin position="1136"/>
        <end position="1147"/>
    </location>
</feature>
<feature type="compositionally biased region" description="Polar residues" evidence="2">
    <location>
        <begin position="1472"/>
        <end position="1497"/>
    </location>
</feature>